<keyword evidence="2" id="KW-1185">Reference proteome</keyword>
<evidence type="ECO:0000313" key="2">
    <source>
        <dbReference type="Proteomes" id="UP000467236"/>
    </source>
</evidence>
<proteinExistence type="predicted"/>
<evidence type="ECO:0000313" key="1">
    <source>
        <dbReference type="EMBL" id="BBX74109.1"/>
    </source>
</evidence>
<accession>A0A7I7MS75</accession>
<dbReference type="EMBL" id="AP022575">
    <property type="protein sequence ID" value="BBX74109.1"/>
    <property type="molecule type" value="Genomic_DNA"/>
</dbReference>
<dbReference type="Proteomes" id="UP000467236">
    <property type="component" value="Chromosome"/>
</dbReference>
<sequence length="85" mass="9677">MDSMLRVSDETRERVLRIGREEFGGASADETVRRLIDEHWQAKAIAAMRRYRETDPQGWAQYLAEAEELASAEAPITDEWAGDHG</sequence>
<name>A0A7I7MS75_9MYCO</name>
<reference evidence="1 2" key="1">
    <citation type="journal article" date="2019" name="Emerg. Microbes Infect.">
        <title>Comprehensive subspecies identification of 175 nontuberculous mycobacteria species based on 7547 genomic profiles.</title>
        <authorList>
            <person name="Matsumoto Y."/>
            <person name="Kinjo T."/>
            <person name="Motooka D."/>
            <person name="Nabeya D."/>
            <person name="Jung N."/>
            <person name="Uechi K."/>
            <person name="Horii T."/>
            <person name="Iida T."/>
            <person name="Fujita J."/>
            <person name="Nakamura S."/>
        </authorList>
    </citation>
    <scope>NUCLEOTIDE SEQUENCE [LARGE SCALE GENOMIC DNA]</scope>
    <source>
        <strain evidence="1 2">JCM 14233</strain>
    </source>
</reference>
<dbReference type="KEGG" id="mshj:MSHI_20150"/>
<organism evidence="1 2">
    <name type="scientific">Mycobacterium shinjukuense</name>
    <dbReference type="NCBI Taxonomy" id="398694"/>
    <lineage>
        <taxon>Bacteria</taxon>
        <taxon>Bacillati</taxon>
        <taxon>Actinomycetota</taxon>
        <taxon>Actinomycetes</taxon>
        <taxon>Mycobacteriales</taxon>
        <taxon>Mycobacteriaceae</taxon>
        <taxon>Mycobacterium</taxon>
    </lineage>
</organism>
<dbReference type="AlphaFoldDB" id="A0A7I7MS75"/>
<protein>
    <submittedName>
        <fullName evidence="1">Uncharacterized protein</fullName>
    </submittedName>
</protein>
<gene>
    <name evidence="1" type="ORF">MSHI_20150</name>
</gene>